<protein>
    <recommendedName>
        <fullName evidence="4">Carboxypeptidase regulatory-like domain-containing protein</fullName>
    </recommendedName>
</protein>
<evidence type="ECO:0000313" key="3">
    <source>
        <dbReference type="Proteomes" id="UP001138768"/>
    </source>
</evidence>
<evidence type="ECO:0000313" key="2">
    <source>
        <dbReference type="EMBL" id="MBK1618204.1"/>
    </source>
</evidence>
<feature type="signal peptide" evidence="1">
    <location>
        <begin position="1"/>
        <end position="26"/>
    </location>
</feature>
<feature type="chain" id="PRO_5040799374" description="Carboxypeptidase regulatory-like domain-containing protein" evidence="1">
    <location>
        <begin position="27"/>
        <end position="159"/>
    </location>
</feature>
<dbReference type="EMBL" id="NRRY01000008">
    <property type="protein sequence ID" value="MBK1618204.1"/>
    <property type="molecule type" value="Genomic_DNA"/>
</dbReference>
<keyword evidence="1" id="KW-0732">Signal</keyword>
<gene>
    <name evidence="2" type="ORF">CKO42_07050</name>
</gene>
<name>A0A9X0W754_9GAMM</name>
<comment type="caution">
    <text evidence="2">The sequence shown here is derived from an EMBL/GenBank/DDBJ whole genome shotgun (WGS) entry which is preliminary data.</text>
</comment>
<evidence type="ECO:0008006" key="4">
    <source>
        <dbReference type="Google" id="ProtNLM"/>
    </source>
</evidence>
<sequence length="159" mass="17046">MRPQSRATAITLGLLLGGAALMPASAEQAMEASSSAAEERAMVVANEAGIRHISGGVGESERTQLNAMANEFNLHLMFATQGSGEYLSAVQVNVLDTKDSPVLTAVSTGPWFYAQLPAGEYQVEVTPTGVRGDELTQRKVVRLDRSNSSQLDFYWKNSP</sequence>
<organism evidence="2 3">
    <name type="scientific">Lamprobacter modestohalophilus</name>
    <dbReference type="NCBI Taxonomy" id="1064514"/>
    <lineage>
        <taxon>Bacteria</taxon>
        <taxon>Pseudomonadati</taxon>
        <taxon>Pseudomonadota</taxon>
        <taxon>Gammaproteobacteria</taxon>
        <taxon>Chromatiales</taxon>
        <taxon>Chromatiaceae</taxon>
        <taxon>Lamprobacter</taxon>
    </lineage>
</organism>
<dbReference type="AlphaFoldDB" id="A0A9X0W754"/>
<evidence type="ECO:0000256" key="1">
    <source>
        <dbReference type="SAM" id="SignalP"/>
    </source>
</evidence>
<reference evidence="2 3" key="1">
    <citation type="journal article" date="2020" name="Microorganisms">
        <title>Osmotic Adaptation and Compatible Solute Biosynthesis of Phototrophic Bacteria as Revealed from Genome Analyses.</title>
        <authorList>
            <person name="Imhoff J.F."/>
            <person name="Rahn T."/>
            <person name="Kunzel S."/>
            <person name="Keller A."/>
            <person name="Neulinger S.C."/>
        </authorList>
    </citation>
    <scope>NUCLEOTIDE SEQUENCE [LARGE SCALE GENOMIC DNA]</scope>
    <source>
        <strain evidence="2 3">DSM 25653</strain>
    </source>
</reference>
<dbReference type="Proteomes" id="UP001138768">
    <property type="component" value="Unassembled WGS sequence"/>
</dbReference>
<keyword evidence="3" id="KW-1185">Reference proteome</keyword>
<proteinExistence type="predicted"/>
<accession>A0A9X0W754</accession>